<comment type="caution">
    <text evidence="1">The sequence shown here is derived from an EMBL/GenBank/DDBJ whole genome shotgun (WGS) entry which is preliminary data.</text>
</comment>
<accession>A0A738X9K0</accession>
<name>A0A738X9K0_SALER</name>
<dbReference type="Pfam" id="PF23899">
    <property type="entry name" value="SU10_portal"/>
    <property type="match status" value="1"/>
</dbReference>
<organism evidence="1">
    <name type="scientific">Salmonella enterica subsp. arizonae serovar 48:z4,z24:-</name>
    <dbReference type="NCBI Taxonomy" id="1967584"/>
    <lineage>
        <taxon>Bacteria</taxon>
        <taxon>Pseudomonadati</taxon>
        <taxon>Pseudomonadota</taxon>
        <taxon>Gammaproteobacteria</taxon>
        <taxon>Enterobacterales</taxon>
        <taxon>Enterobacteriaceae</taxon>
        <taxon>Salmonella</taxon>
    </lineage>
</organism>
<dbReference type="AlphaFoldDB" id="A0A738X9K0"/>
<dbReference type="InterPro" id="IPR056909">
    <property type="entry name" value="SU10_portal"/>
</dbReference>
<gene>
    <name evidence="1" type="ORF">G4Y52_000987</name>
</gene>
<dbReference type="EMBL" id="DAATNN010000004">
    <property type="protein sequence ID" value="HAE9261335.1"/>
    <property type="molecule type" value="Genomic_DNA"/>
</dbReference>
<proteinExistence type="predicted"/>
<sequence length="668" mass="73627">MKESELFSTVMTQMGAAKQIHDVLSDRYTLAYQAYRGEFPPKVDETDIAASPVMQQSFDSVYPSLVEMFTDSQQSPVKFDSDRMVGGKLAAAISRALHASVLKIGGYYRLTMEALKEILITGNQAVRVGYEEKTYETDKANFTAAPIEAIALQADAIMKAGYNIEHDMTFDEDARTGTGWIQGKRVIKVPVINLIDFKDFYLHPRAIDVETSPYAAYSETLTIAEAVEQGLPKNKLTSADKGDLDESAGEDKQLIVINDMSGGIEAPDADYDDDELNRTIRIYHHYWRGVYKGKTRKLWYVVTTDKQIVSVKEVDWCPLVWGGMSIVSGSGYSESLFDKTINAQINKTRAMRAIQRSADGAAYGEYVYVDSLMTPDGLATLESDRGPGAAYAVKDLGAVQKLGGTDVPQAMQLLNEEINEDVDAVIQGSAGQAQALEENSNASGTAIQLTQDKQELNENQIASTIAETYIKPVYKIMLLVLQEMGEVLELDGATIPFKVIRSDLGMSISIESPYDRTRAALNVKTAYETSVQLGTAPKNIQPQNVYNIYANYYRAVTGSEDVSEYITPPEEMPKPSPLEQAITKFITVNKLRGEIAATELAEAKVKDMQADACKKLNDGLYDIAKINQIAAQTRISMIQTMLDAKKLEMDASNAVTQNAQAQETIDQQ</sequence>
<reference evidence="1" key="2">
    <citation type="submission" date="2018-07" db="EMBL/GenBank/DDBJ databases">
        <authorList>
            <consortium name="NCBI Pathogen Detection Project"/>
        </authorList>
    </citation>
    <scope>NUCLEOTIDE SEQUENCE</scope>
    <source>
        <strain evidence="1">13-3002</strain>
    </source>
</reference>
<reference evidence="1" key="1">
    <citation type="journal article" date="2018" name="Genome Biol.">
        <title>SKESA: strategic k-mer extension for scrupulous assemblies.</title>
        <authorList>
            <person name="Souvorov A."/>
            <person name="Agarwala R."/>
            <person name="Lipman D.J."/>
        </authorList>
    </citation>
    <scope>NUCLEOTIDE SEQUENCE</scope>
    <source>
        <strain evidence="1">13-3002</strain>
    </source>
</reference>
<evidence type="ECO:0008006" key="2">
    <source>
        <dbReference type="Google" id="ProtNLM"/>
    </source>
</evidence>
<evidence type="ECO:0000313" key="1">
    <source>
        <dbReference type="EMBL" id="HAE9261335.1"/>
    </source>
</evidence>
<protein>
    <recommendedName>
        <fullName evidence="2">Portal protein</fullName>
    </recommendedName>
</protein>